<dbReference type="Gene3D" id="3.40.50.300">
    <property type="entry name" value="P-loop containing nucleotide triphosphate hydrolases"/>
    <property type="match status" value="1"/>
</dbReference>
<dbReference type="InterPro" id="IPR011994">
    <property type="entry name" value="Cytidylate_kinase_dom"/>
</dbReference>
<dbReference type="InterPro" id="IPR027417">
    <property type="entry name" value="P-loop_NTPase"/>
</dbReference>
<evidence type="ECO:0000256" key="3">
    <source>
        <dbReference type="ARBA" id="ARBA00022741"/>
    </source>
</evidence>
<proteinExistence type="inferred from homology"/>
<evidence type="ECO:0000256" key="2">
    <source>
        <dbReference type="ARBA" id="ARBA00022679"/>
    </source>
</evidence>
<keyword evidence="4 8" id="KW-0418">Kinase</keyword>
<sequence>MNSKLIIAIDGPSGAGKSTLSRLLSQQLNYINIDTGAMYRAVALAASREGIDSEDCQGLEALCHRIEIHFQRENGHESVWLNGEDVSEAIRTPQMSLLTSKIAACAEVRQAMVRLQRQMGKAGGVVLEGRDIGSVVFPQAEVKFYLEASAQARGQRRYDELVAKGLEVDLQQTIHEVEARDAADSAREHAPLLRPEDAVAIDSTALTIDQVLEKMMVVVSQRLEQRA</sequence>
<dbReference type="EC" id="2.7.4.25" evidence="8"/>
<keyword evidence="11" id="KW-1185">Reference proteome</keyword>
<evidence type="ECO:0000313" key="11">
    <source>
        <dbReference type="Proteomes" id="UP000005695"/>
    </source>
</evidence>
<gene>
    <name evidence="8" type="primary">cmk</name>
    <name evidence="10" type="ORF">Dace_1730</name>
</gene>
<dbReference type="NCBIfam" id="TIGR00017">
    <property type="entry name" value="cmk"/>
    <property type="match status" value="1"/>
</dbReference>
<dbReference type="OrthoDB" id="9807434at2"/>
<comment type="subcellular location">
    <subcellularLocation>
        <location evidence="8">Cytoplasm</location>
    </subcellularLocation>
</comment>
<dbReference type="GO" id="GO:0005524">
    <property type="term" value="F:ATP binding"/>
    <property type="evidence" value="ECO:0007669"/>
    <property type="project" value="UniProtKB-UniRule"/>
</dbReference>
<dbReference type="SUPFAM" id="SSF52540">
    <property type="entry name" value="P-loop containing nucleoside triphosphate hydrolases"/>
    <property type="match status" value="1"/>
</dbReference>
<dbReference type="Proteomes" id="UP000005695">
    <property type="component" value="Unassembled WGS sequence"/>
</dbReference>
<dbReference type="PANTHER" id="PTHR21299">
    <property type="entry name" value="CYTIDYLATE KINASE/PANTOATE-BETA-ALANINE LIGASE"/>
    <property type="match status" value="1"/>
</dbReference>
<organism evidence="10 11">
    <name type="scientific">Desulfuromonas acetoxidans (strain DSM 684 / 11070)</name>
    <dbReference type="NCBI Taxonomy" id="281689"/>
    <lineage>
        <taxon>Bacteria</taxon>
        <taxon>Pseudomonadati</taxon>
        <taxon>Thermodesulfobacteriota</taxon>
        <taxon>Desulfuromonadia</taxon>
        <taxon>Desulfuromonadales</taxon>
        <taxon>Desulfuromonadaceae</taxon>
        <taxon>Desulfuromonas</taxon>
    </lineage>
</organism>
<dbReference type="InterPro" id="IPR003136">
    <property type="entry name" value="Cytidylate_kin"/>
</dbReference>
<evidence type="ECO:0000256" key="7">
    <source>
        <dbReference type="ARBA" id="ARBA00048478"/>
    </source>
</evidence>
<evidence type="ECO:0000256" key="1">
    <source>
        <dbReference type="ARBA" id="ARBA00009427"/>
    </source>
</evidence>
<dbReference type="PANTHER" id="PTHR21299:SF2">
    <property type="entry name" value="CYTIDYLATE KINASE"/>
    <property type="match status" value="1"/>
</dbReference>
<feature type="binding site" evidence="8">
    <location>
        <begin position="11"/>
        <end position="19"/>
    </location>
    <ligand>
        <name>ATP</name>
        <dbReference type="ChEBI" id="CHEBI:30616"/>
    </ligand>
</feature>
<evidence type="ECO:0000313" key="10">
    <source>
        <dbReference type="EMBL" id="EAT16266.1"/>
    </source>
</evidence>
<evidence type="ECO:0000256" key="8">
    <source>
        <dbReference type="HAMAP-Rule" id="MF_00238"/>
    </source>
</evidence>
<dbReference type="GO" id="GO:0015949">
    <property type="term" value="P:nucleobase-containing small molecule interconversion"/>
    <property type="evidence" value="ECO:0007669"/>
    <property type="project" value="TreeGrafter"/>
</dbReference>
<comment type="caution">
    <text evidence="10">The sequence shown here is derived from an EMBL/GenBank/DDBJ whole genome shotgun (WGS) entry which is preliminary data.</text>
</comment>
<evidence type="ECO:0000256" key="6">
    <source>
        <dbReference type="ARBA" id="ARBA00047615"/>
    </source>
</evidence>
<comment type="catalytic activity">
    <reaction evidence="6 8">
        <text>dCMP + ATP = dCDP + ADP</text>
        <dbReference type="Rhea" id="RHEA:25094"/>
        <dbReference type="ChEBI" id="CHEBI:30616"/>
        <dbReference type="ChEBI" id="CHEBI:57566"/>
        <dbReference type="ChEBI" id="CHEBI:58593"/>
        <dbReference type="ChEBI" id="CHEBI:456216"/>
        <dbReference type="EC" id="2.7.4.25"/>
    </reaction>
</comment>
<evidence type="ECO:0000256" key="5">
    <source>
        <dbReference type="ARBA" id="ARBA00022840"/>
    </source>
</evidence>
<dbReference type="GO" id="GO:0005829">
    <property type="term" value="C:cytosol"/>
    <property type="evidence" value="ECO:0007669"/>
    <property type="project" value="TreeGrafter"/>
</dbReference>
<dbReference type="Pfam" id="PF02224">
    <property type="entry name" value="Cytidylate_kin"/>
    <property type="match status" value="1"/>
</dbReference>
<dbReference type="GO" id="GO:0036431">
    <property type="term" value="F:dCMP kinase activity"/>
    <property type="evidence" value="ECO:0007669"/>
    <property type="project" value="InterPro"/>
</dbReference>
<dbReference type="GO" id="GO:0036430">
    <property type="term" value="F:CMP kinase activity"/>
    <property type="evidence" value="ECO:0007669"/>
    <property type="project" value="RHEA"/>
</dbReference>
<keyword evidence="5 8" id="KW-0067">ATP-binding</keyword>
<keyword evidence="8" id="KW-0963">Cytoplasm</keyword>
<protein>
    <recommendedName>
        <fullName evidence="8">Cytidylate kinase</fullName>
        <shortName evidence="8">CK</shortName>
        <ecNumber evidence="8">2.7.4.25</ecNumber>
    </recommendedName>
    <alternativeName>
        <fullName evidence="8">Cytidine monophosphate kinase</fullName>
        <shortName evidence="8">CMP kinase</shortName>
    </alternativeName>
</protein>
<evidence type="ECO:0000259" key="9">
    <source>
        <dbReference type="Pfam" id="PF02224"/>
    </source>
</evidence>
<keyword evidence="2 8" id="KW-0808">Transferase</keyword>
<dbReference type="GO" id="GO:0006220">
    <property type="term" value="P:pyrimidine nucleotide metabolic process"/>
    <property type="evidence" value="ECO:0007669"/>
    <property type="project" value="UniProtKB-UniRule"/>
</dbReference>
<dbReference type="HAMAP" id="MF_00238">
    <property type="entry name" value="Cytidyl_kinase_type1"/>
    <property type="match status" value="1"/>
</dbReference>
<feature type="domain" description="Cytidylate kinase" evidence="9">
    <location>
        <begin position="7"/>
        <end position="219"/>
    </location>
</feature>
<name>Q1K0U2_DESA6</name>
<comment type="similarity">
    <text evidence="1 8">Belongs to the cytidylate kinase family. Type 1 subfamily.</text>
</comment>
<reference evidence="10" key="2">
    <citation type="submission" date="2006-05" db="EMBL/GenBank/DDBJ databases">
        <title>Sequencing of the draft genome and assembly of Desulfuromonas acetoxidans DSM 684.</title>
        <authorList>
            <consortium name="US DOE Joint Genome Institute (JGI-PGF)"/>
            <person name="Copeland A."/>
            <person name="Lucas S."/>
            <person name="Lapidus A."/>
            <person name="Barry K."/>
            <person name="Detter J.C."/>
            <person name="Glavina del Rio T."/>
            <person name="Hammon N."/>
            <person name="Israni S."/>
            <person name="Dalin E."/>
            <person name="Tice H."/>
            <person name="Bruce D."/>
            <person name="Pitluck S."/>
            <person name="Richardson P."/>
        </authorList>
    </citation>
    <scope>NUCLEOTIDE SEQUENCE [LARGE SCALE GENOMIC DNA]</scope>
    <source>
        <strain evidence="10">DSM 684</strain>
    </source>
</reference>
<keyword evidence="3 8" id="KW-0547">Nucleotide-binding</keyword>
<comment type="catalytic activity">
    <reaction evidence="7 8">
        <text>CMP + ATP = CDP + ADP</text>
        <dbReference type="Rhea" id="RHEA:11600"/>
        <dbReference type="ChEBI" id="CHEBI:30616"/>
        <dbReference type="ChEBI" id="CHEBI:58069"/>
        <dbReference type="ChEBI" id="CHEBI:60377"/>
        <dbReference type="ChEBI" id="CHEBI:456216"/>
        <dbReference type="EC" id="2.7.4.25"/>
    </reaction>
</comment>
<dbReference type="RefSeq" id="WP_005999541.1">
    <property type="nucleotide sequence ID" value="NZ_AAEW02000006.1"/>
</dbReference>
<dbReference type="EMBL" id="AAEW02000006">
    <property type="protein sequence ID" value="EAT16266.1"/>
    <property type="molecule type" value="Genomic_DNA"/>
</dbReference>
<dbReference type="CDD" id="cd02020">
    <property type="entry name" value="CMPK"/>
    <property type="match status" value="1"/>
</dbReference>
<accession>Q1K0U2</accession>
<reference evidence="10" key="1">
    <citation type="submission" date="2006-05" db="EMBL/GenBank/DDBJ databases">
        <title>Annotation of the draft genome assembly of Desulfuromonas acetoxidans DSM 684.</title>
        <authorList>
            <consortium name="US DOE Joint Genome Institute (JGI-ORNL)"/>
            <person name="Larimer F."/>
            <person name="Land M."/>
            <person name="Hauser L."/>
        </authorList>
    </citation>
    <scope>NUCLEOTIDE SEQUENCE [LARGE SCALE GENOMIC DNA]</scope>
    <source>
        <strain evidence="10">DSM 684</strain>
    </source>
</reference>
<dbReference type="AlphaFoldDB" id="Q1K0U2"/>
<evidence type="ECO:0000256" key="4">
    <source>
        <dbReference type="ARBA" id="ARBA00022777"/>
    </source>
</evidence>